<evidence type="ECO:0008006" key="10">
    <source>
        <dbReference type="Google" id="ProtNLM"/>
    </source>
</evidence>
<dbReference type="InterPro" id="IPR004006">
    <property type="entry name" value="DhaK_dom"/>
</dbReference>
<organism evidence="8 9">
    <name type="scientific">Phytoactinopolyspora halophila</name>
    <dbReference type="NCBI Taxonomy" id="1981511"/>
    <lineage>
        <taxon>Bacteria</taxon>
        <taxon>Bacillati</taxon>
        <taxon>Actinomycetota</taxon>
        <taxon>Actinomycetes</taxon>
        <taxon>Jiangellales</taxon>
        <taxon>Jiangellaceae</taxon>
        <taxon>Phytoactinopolyspora</taxon>
    </lineage>
</organism>
<dbReference type="Proteomes" id="UP000250462">
    <property type="component" value="Unassembled WGS sequence"/>
</dbReference>
<dbReference type="GO" id="GO:0005524">
    <property type="term" value="F:ATP binding"/>
    <property type="evidence" value="ECO:0007669"/>
    <property type="project" value="UniProtKB-KW"/>
</dbReference>
<name>A0A329R2F0_9ACTN</name>
<feature type="compositionally biased region" description="Basic and acidic residues" evidence="5">
    <location>
        <begin position="9"/>
        <end position="20"/>
    </location>
</feature>
<evidence type="ECO:0000256" key="1">
    <source>
        <dbReference type="ARBA" id="ARBA00022679"/>
    </source>
</evidence>
<evidence type="ECO:0000256" key="3">
    <source>
        <dbReference type="ARBA" id="ARBA00022777"/>
    </source>
</evidence>
<evidence type="ECO:0000313" key="9">
    <source>
        <dbReference type="Proteomes" id="UP000250462"/>
    </source>
</evidence>
<dbReference type="SUPFAM" id="SSF101473">
    <property type="entry name" value="DhaL-like"/>
    <property type="match status" value="1"/>
</dbReference>
<gene>
    <name evidence="8" type="ORF">DPM12_01365</name>
</gene>
<keyword evidence="2" id="KW-0547">Nucleotide-binding</keyword>
<keyword evidence="3" id="KW-0418">Kinase</keyword>
<feature type="domain" description="DhaL" evidence="6">
    <location>
        <begin position="391"/>
        <end position="592"/>
    </location>
</feature>
<protein>
    <recommendedName>
        <fullName evidence="10">D-erythrulose kinase</fullName>
    </recommendedName>
</protein>
<dbReference type="Gene3D" id="3.40.50.10440">
    <property type="entry name" value="Dihydroxyacetone kinase, domain 1"/>
    <property type="match status" value="1"/>
</dbReference>
<dbReference type="FunFam" id="3.40.50.10440:FF:000001">
    <property type="entry name" value="Dihydroxyacetone kinase, DhaK subunit"/>
    <property type="match status" value="1"/>
</dbReference>
<dbReference type="Gene3D" id="3.30.1180.20">
    <property type="entry name" value="Dihydroxyacetone kinase, domain 2"/>
    <property type="match status" value="1"/>
</dbReference>
<dbReference type="PANTHER" id="PTHR28629:SF4">
    <property type="entry name" value="TRIOKINASE_FMN CYCLASE"/>
    <property type="match status" value="1"/>
</dbReference>
<dbReference type="PANTHER" id="PTHR28629">
    <property type="entry name" value="TRIOKINASE/FMN CYCLASE"/>
    <property type="match status" value="1"/>
</dbReference>
<dbReference type="Gene3D" id="1.25.40.340">
    <property type="match status" value="1"/>
</dbReference>
<keyword evidence="1" id="KW-0808">Transferase</keyword>
<dbReference type="InterPro" id="IPR050861">
    <property type="entry name" value="Dihydroxyacetone_Kinase"/>
</dbReference>
<proteinExistence type="predicted"/>
<dbReference type="Pfam" id="PF02734">
    <property type="entry name" value="Dak2"/>
    <property type="match status" value="1"/>
</dbReference>
<dbReference type="EMBL" id="QMIG01000001">
    <property type="protein sequence ID" value="RAW18747.1"/>
    <property type="molecule type" value="Genomic_DNA"/>
</dbReference>
<evidence type="ECO:0000259" key="6">
    <source>
        <dbReference type="PROSITE" id="PS51480"/>
    </source>
</evidence>
<dbReference type="OrthoDB" id="9806345at2"/>
<dbReference type="InterPro" id="IPR004007">
    <property type="entry name" value="DhaL_dom"/>
</dbReference>
<dbReference type="Pfam" id="PF02733">
    <property type="entry name" value="Dak1"/>
    <property type="match status" value="1"/>
</dbReference>
<dbReference type="GO" id="GO:0005829">
    <property type="term" value="C:cytosol"/>
    <property type="evidence" value="ECO:0007669"/>
    <property type="project" value="TreeGrafter"/>
</dbReference>
<comment type="caution">
    <text evidence="8">The sequence shown here is derived from an EMBL/GenBank/DDBJ whole genome shotgun (WGS) entry which is preliminary data.</text>
</comment>
<evidence type="ECO:0000256" key="5">
    <source>
        <dbReference type="SAM" id="MobiDB-lite"/>
    </source>
</evidence>
<evidence type="ECO:0000256" key="2">
    <source>
        <dbReference type="ARBA" id="ARBA00022741"/>
    </source>
</evidence>
<evidence type="ECO:0000259" key="7">
    <source>
        <dbReference type="PROSITE" id="PS51481"/>
    </source>
</evidence>
<dbReference type="NCBIfam" id="NF011049">
    <property type="entry name" value="PRK14479.1"/>
    <property type="match status" value="1"/>
</dbReference>
<accession>A0A329R2F0</accession>
<dbReference type="FunFam" id="1.25.40.340:FF:000002">
    <property type="entry name" value="Dihydroxyacetone kinase, L subunit"/>
    <property type="match status" value="1"/>
</dbReference>
<feature type="domain" description="DhaK" evidence="7">
    <location>
        <begin position="30"/>
        <end position="352"/>
    </location>
</feature>
<dbReference type="GO" id="GO:0019563">
    <property type="term" value="P:glycerol catabolic process"/>
    <property type="evidence" value="ECO:0007669"/>
    <property type="project" value="TreeGrafter"/>
</dbReference>
<sequence length="616" mass="63670">MDGPGQAPRSHDDRDHKAPGRPDVTYVYNTGRAFKDEALDGLVTAYHRFIRRIPRTSAIASVTAPTRGRVATIVGGGSGHYPTFAGLVGPGLADAAVCGDIFTSPSAEQVYRTIRAVDGGAGVLMLFGNYAGDVMHFGLAADQAAARDGIDARITLVTDDIASAPPERLHERRGIAGDFFVFRAAAAAAHRGDGLDEVERIARHCNDRCRSLGVGFDGCTLPGRSEPLFTVEPGSMVLGLGIHGEPGILELPRSSADELAELLLDRLMAERPAGADRARILVNGLGRVKYEELFVLYRALARLADRAGITLTEPDVGEFVTSMDMAGCSITLVWTDDELEELLSTPANAPGYQRPRQLPLDVAPLAQLGSTGVEEHRVERWPESSLTASGRAARTGLAAVARRMRELEEHLGALDAVAADGDHGTTMTRGIDAAVDAADRAGPDASDVLAAAGMAFADAAGGASGALWGAGLTTVGNAIRDAPGDGPEPASLAAALEAAEQAVIRLGQSQPGDKTLVDALHPLVETFRSAVADGAGIARAWERAASAAELAAEATADMTALRGRAARLGDRSDGTPDPGAVSLAAAARAASAALTGVGVLGETDSGSKHDTTGAKA</sequence>
<evidence type="ECO:0000313" key="8">
    <source>
        <dbReference type="EMBL" id="RAW18747.1"/>
    </source>
</evidence>
<feature type="region of interest" description="Disordered" evidence="5">
    <location>
        <begin position="1"/>
        <end position="22"/>
    </location>
</feature>
<evidence type="ECO:0000256" key="4">
    <source>
        <dbReference type="ARBA" id="ARBA00022840"/>
    </source>
</evidence>
<dbReference type="InterPro" id="IPR036117">
    <property type="entry name" value="DhaL_dom_sf"/>
</dbReference>
<dbReference type="AlphaFoldDB" id="A0A329R2F0"/>
<keyword evidence="9" id="KW-1185">Reference proteome</keyword>
<dbReference type="PROSITE" id="PS51481">
    <property type="entry name" value="DHAK"/>
    <property type="match status" value="1"/>
</dbReference>
<keyword evidence="4" id="KW-0067">ATP-binding</keyword>
<dbReference type="GO" id="GO:0004371">
    <property type="term" value="F:glycerone kinase activity"/>
    <property type="evidence" value="ECO:0007669"/>
    <property type="project" value="InterPro"/>
</dbReference>
<dbReference type="SMART" id="SM01120">
    <property type="entry name" value="Dak2"/>
    <property type="match status" value="1"/>
</dbReference>
<dbReference type="PROSITE" id="PS51480">
    <property type="entry name" value="DHAL"/>
    <property type="match status" value="1"/>
</dbReference>
<dbReference type="SUPFAM" id="SSF82549">
    <property type="entry name" value="DAK1/DegV-like"/>
    <property type="match status" value="1"/>
</dbReference>
<reference evidence="8 9" key="1">
    <citation type="submission" date="2018-06" db="EMBL/GenBank/DDBJ databases">
        <title>Phytoactinopolyspora halophila sp. nov., a novel halophilic actinomycete isolated from a saline soil in China.</title>
        <authorList>
            <person name="Tang S.-K."/>
        </authorList>
    </citation>
    <scope>NUCLEOTIDE SEQUENCE [LARGE SCALE GENOMIC DNA]</scope>
    <source>
        <strain evidence="8 9">YIM 96934</strain>
    </source>
</reference>